<feature type="domain" description="HECT" evidence="6">
    <location>
        <begin position="666"/>
        <end position="1010"/>
    </location>
</feature>
<organism evidence="7 8">
    <name type="scientific">Wickerhamomyces mucosus</name>
    <dbReference type="NCBI Taxonomy" id="1378264"/>
    <lineage>
        <taxon>Eukaryota</taxon>
        <taxon>Fungi</taxon>
        <taxon>Dikarya</taxon>
        <taxon>Ascomycota</taxon>
        <taxon>Saccharomycotina</taxon>
        <taxon>Saccharomycetes</taxon>
        <taxon>Phaffomycetales</taxon>
        <taxon>Wickerhamomycetaceae</taxon>
        <taxon>Wickerhamomyces</taxon>
    </lineage>
</organism>
<dbReference type="InterPro" id="IPR000569">
    <property type="entry name" value="HECT_dom"/>
</dbReference>
<reference evidence="7" key="1">
    <citation type="journal article" date="2021" name="Open Biol.">
        <title>Shared evolutionary footprints suggest mitochondrial oxidative damage underlies multiple complex I losses in fungi.</title>
        <authorList>
            <person name="Schikora-Tamarit M.A."/>
            <person name="Marcet-Houben M."/>
            <person name="Nosek J."/>
            <person name="Gabaldon T."/>
        </authorList>
    </citation>
    <scope>NUCLEOTIDE SEQUENCE</scope>
    <source>
        <strain evidence="7">CBS6341</strain>
    </source>
</reference>
<reference evidence="7" key="2">
    <citation type="submission" date="2021-01" db="EMBL/GenBank/DDBJ databases">
        <authorList>
            <person name="Schikora-Tamarit M.A."/>
        </authorList>
    </citation>
    <scope>NUCLEOTIDE SEQUENCE</scope>
    <source>
        <strain evidence="7">CBS6341</strain>
    </source>
</reference>
<evidence type="ECO:0000256" key="3">
    <source>
        <dbReference type="ARBA" id="ARBA00022679"/>
    </source>
</evidence>
<dbReference type="InterPro" id="IPR044611">
    <property type="entry name" value="E3A/B/C-like"/>
</dbReference>
<dbReference type="Pfam" id="PF00632">
    <property type="entry name" value="HECT"/>
    <property type="match status" value="1"/>
</dbReference>
<dbReference type="EMBL" id="JAEUBF010000845">
    <property type="protein sequence ID" value="KAH3674589.1"/>
    <property type="molecule type" value="Genomic_DNA"/>
</dbReference>
<dbReference type="SUPFAM" id="SSF56204">
    <property type="entry name" value="Hect, E3 ligase catalytic domain"/>
    <property type="match status" value="1"/>
</dbReference>
<protein>
    <recommendedName>
        <fullName evidence="2">HECT-type E3 ubiquitin transferase</fullName>
        <ecNumber evidence="2">2.3.2.26</ecNumber>
    </recommendedName>
</protein>
<comment type="caution">
    <text evidence="7">The sequence shown here is derived from an EMBL/GenBank/DDBJ whole genome shotgun (WGS) entry which is preliminary data.</text>
</comment>
<dbReference type="GO" id="GO:0006511">
    <property type="term" value="P:ubiquitin-dependent protein catabolic process"/>
    <property type="evidence" value="ECO:0007669"/>
    <property type="project" value="TreeGrafter"/>
</dbReference>
<dbReference type="GO" id="GO:0000209">
    <property type="term" value="P:protein polyubiquitination"/>
    <property type="evidence" value="ECO:0007669"/>
    <property type="project" value="InterPro"/>
</dbReference>
<evidence type="ECO:0000256" key="5">
    <source>
        <dbReference type="PROSITE-ProRule" id="PRU00104"/>
    </source>
</evidence>
<dbReference type="Gene3D" id="3.90.1750.10">
    <property type="entry name" value="Hect, E3 ligase catalytic domains"/>
    <property type="match status" value="1"/>
</dbReference>
<proteinExistence type="predicted"/>
<evidence type="ECO:0000313" key="7">
    <source>
        <dbReference type="EMBL" id="KAH3674589.1"/>
    </source>
</evidence>
<dbReference type="PANTHER" id="PTHR45700">
    <property type="entry name" value="UBIQUITIN-PROTEIN LIGASE E3C"/>
    <property type="match status" value="1"/>
</dbReference>
<dbReference type="GO" id="GO:0061630">
    <property type="term" value="F:ubiquitin protein ligase activity"/>
    <property type="evidence" value="ECO:0007669"/>
    <property type="project" value="UniProtKB-EC"/>
</dbReference>
<dbReference type="PANTHER" id="PTHR45700:SF2">
    <property type="entry name" value="UBIQUITIN-PROTEIN LIGASE E3C"/>
    <property type="match status" value="1"/>
</dbReference>
<evidence type="ECO:0000256" key="2">
    <source>
        <dbReference type="ARBA" id="ARBA00012485"/>
    </source>
</evidence>
<accession>A0A9P8PNE2</accession>
<dbReference type="Gene3D" id="3.30.2410.10">
    <property type="entry name" value="Hect, E3 ligase catalytic domain"/>
    <property type="match status" value="1"/>
</dbReference>
<dbReference type="InterPro" id="IPR035983">
    <property type="entry name" value="Hect_E3_ubiquitin_ligase"/>
</dbReference>
<gene>
    <name evidence="7" type="ORF">WICMUC_003135</name>
</gene>
<dbReference type="OrthoDB" id="8068875at2759"/>
<evidence type="ECO:0000259" key="6">
    <source>
        <dbReference type="PROSITE" id="PS50237"/>
    </source>
</evidence>
<name>A0A9P8PNE2_9ASCO</name>
<dbReference type="AlphaFoldDB" id="A0A9P8PNE2"/>
<keyword evidence="3" id="KW-0808">Transferase</keyword>
<dbReference type="EC" id="2.3.2.26" evidence="2"/>
<feature type="active site" description="Glycyl thioester intermediate" evidence="5">
    <location>
        <position position="978"/>
    </location>
</feature>
<evidence type="ECO:0000256" key="1">
    <source>
        <dbReference type="ARBA" id="ARBA00000885"/>
    </source>
</evidence>
<comment type="catalytic activity">
    <reaction evidence="1">
        <text>S-ubiquitinyl-[E2 ubiquitin-conjugating enzyme]-L-cysteine + [acceptor protein]-L-lysine = [E2 ubiquitin-conjugating enzyme]-L-cysteine + N(6)-ubiquitinyl-[acceptor protein]-L-lysine.</text>
        <dbReference type="EC" id="2.3.2.26"/>
    </reaction>
</comment>
<dbReference type="Gene3D" id="3.30.2160.10">
    <property type="entry name" value="Hect, E3 ligase catalytic domain"/>
    <property type="match status" value="1"/>
</dbReference>
<sequence>MLNFNGNASRRRQVNLGGGFKSNVREQMLQKATVERERREKERFRYNSILIIQNSIKRYLQLQKFQLNLSHEFPINYGDNELKIYHFNLFFAQTFKFNRFKLIQINQFLQLLLLIQNNNNNNNQLINLKNFIKEKIYDTLNSCFTLINPNDELDLQTLSILLIISKILYKDFLKFKPRNFINNLTLILNNISISFNQSNEYITNILEIIHLYSSIETSQYLKFIANYNPNHNINNILINYDTLSSSNDIAVELTIDSKINILTKVLKQLNNNNDNIGINQIITIAKLISSLQEITLFTKEERFKFNQTLDLDDDEDNDDDNDGSIEGKYEIFIISDEFNQLLHKLYQRDTIIKNLSLLKDNHEILTEFLSSLLLIKPNWKSSTLISLIPNYFESFAIEIFNNQIVFQKFLNLIDEDFFFNHSNSELINLELFETNNFFISNTLHVFLELLKFRLFISNNYELFGNYGITRENFLKISIFLKKFVFNHIWNVDIIFKIVKNSTKIKFKKKLFHVLELTTNVIKQVYHKDSTLHVLNPNQWLIKNPRIDVNVLNKLIQEYDNLKRDDDGAEEDLNNGNFNNSLTKFLSTLSVENRSRFNVFIKTPFFLSFEMRVKIFDHLINCDQQNINERGSLFSPAGIHQRQGAIIRREHLLKDAFDNFNNIGNSFKQQLAIVFTNEKSGREAGVDGGGITKEFLINVVKEGFHNLELFSETPTHEIYPNPQISWKYERRIESEDQLERLNYIKFLGKVIGKCLYEKVLVDVNFAEFFLTKLSVDYNNTFDDLYSLDPELSNNLIKLLSMNDDQLESLGLTFTTDIMIENGKLLTVDLIKDGSIIPVTTKNRLKFIHELSNYKLNKSIRLQTNSFLLGLYSIIDRHRLQMFNPNEIKKLIGGDDDIDIEDLRNQTIVYEYSTSEPSSTIRYFWEILHEMNKIERCLLVKFVTSVPRAPLLGFEKLTPNFGIKNLGNDDLNRLPTASTCVNLLYLPDYQDKDLLREKLLYAIKAEAGFDLA</sequence>
<keyword evidence="4 5" id="KW-0833">Ubl conjugation pathway</keyword>
<dbReference type="PROSITE" id="PS50237">
    <property type="entry name" value="HECT"/>
    <property type="match status" value="1"/>
</dbReference>
<dbReference type="Proteomes" id="UP000769528">
    <property type="component" value="Unassembled WGS sequence"/>
</dbReference>
<evidence type="ECO:0000256" key="4">
    <source>
        <dbReference type="ARBA" id="ARBA00022786"/>
    </source>
</evidence>
<dbReference type="CDD" id="cd00078">
    <property type="entry name" value="HECTc"/>
    <property type="match status" value="1"/>
</dbReference>
<dbReference type="SMART" id="SM00119">
    <property type="entry name" value="HECTc"/>
    <property type="match status" value="1"/>
</dbReference>
<keyword evidence="8" id="KW-1185">Reference proteome</keyword>
<evidence type="ECO:0000313" key="8">
    <source>
        <dbReference type="Proteomes" id="UP000769528"/>
    </source>
</evidence>